<proteinExistence type="predicted"/>
<dbReference type="Proteomes" id="UP000323426">
    <property type="component" value="Unassembled WGS sequence"/>
</dbReference>
<name>A0A5M6D4L7_9BACT</name>
<protein>
    <submittedName>
        <fullName evidence="1">Uncharacterized protein</fullName>
    </submittedName>
</protein>
<organism evidence="1 2">
    <name type="scientific">Adhaeribacter rhizoryzae</name>
    <dbReference type="NCBI Taxonomy" id="2607907"/>
    <lineage>
        <taxon>Bacteria</taxon>
        <taxon>Pseudomonadati</taxon>
        <taxon>Bacteroidota</taxon>
        <taxon>Cytophagia</taxon>
        <taxon>Cytophagales</taxon>
        <taxon>Hymenobacteraceae</taxon>
        <taxon>Adhaeribacter</taxon>
    </lineage>
</organism>
<dbReference type="AlphaFoldDB" id="A0A5M6D4L7"/>
<comment type="caution">
    <text evidence="1">The sequence shown here is derived from an EMBL/GenBank/DDBJ whole genome shotgun (WGS) entry which is preliminary data.</text>
</comment>
<dbReference type="EMBL" id="VWSF01000017">
    <property type="protein sequence ID" value="KAA5542457.1"/>
    <property type="molecule type" value="Genomic_DNA"/>
</dbReference>
<gene>
    <name evidence="1" type="ORF">F0145_18580</name>
</gene>
<evidence type="ECO:0000313" key="1">
    <source>
        <dbReference type="EMBL" id="KAA5542457.1"/>
    </source>
</evidence>
<sequence length="1009" mass="113731">MRLNSGTPYPMHLSKFFKRILIGILLLLGLGLAGLEVMSRVYQQNAADYFRQKFTEQSDLVLQPFETSISVWRHFPNVTFSFKNISLLDTSHTNPVQVFWVKRASVAVPLGQLRLHRIKINQVELDEVLFYQRVDSSGQKVGLRFKPRANSDTTGSKFPFIIPRVTIRQGRIITQNKYKNSSFALDIAQANLSARLRNQKLSLEGNLNGKIKEIKNNKLSLFRNQTFTANVHYVYALNQKTGTFYNTHALVNNNKISIAGTHTKLTSGPGAKLNLKVAGYQPLVYLFRQLLPPQAQPFLNHFSTKSKLHFVLQLTGDSGPMQRPHNSIAFKLKNGEFYLPASKKNIRAVQITGEMNNGQAHSLQTSQFTISHFSANTDEGNIKLGLQVSDFTKPTFKVEGEGKIALTDMAGFINLPFTHISGGVVSGKLSFSGNIPDTLQNTSSDWLGNGILQLQNAGFRPFGLKVNCRQVNSRLAFTGKLLQLQNLSGTLGGRPFKMQASIQNYFSYLFNEPGFIKASADIYAEHLDTEWLPDNLLAYQEPGNSGNILLTKPAHLQISTGTATATQLNQNISTPEVTNNESALPTIHLVQKKQLDKYMGRYRKNPWENTQTQVNLRVANVNLPGGEKIKNLTVQVNQLNHQVKLTQMHFITTGGGKASANGGFNLITAGISRPYLNVKLQYNKLNLQEFMLDLASLNEQDQPQNAVSAKAQTKRNQENLNTLREKNYWLNLQVRAKQVEYLYLKGTNLLLEANLNKNRARLTRLNLQAFNGKISARGEMRLDGAGGSFPVRLRSQVNNINLQQVFAFAESMKLDVLSSQSIKGTADCNLMVYTQLDKTFSPSFAGTIAYAKASFRKMELIQVAPIQNALRFLRKERTNHLYFEDATTNFVMQDYEFITPGLKLNSNLTAFELSGSYTMGGPAQLNMDVNVLSVLFGNNKRRIERIKSDSATTQRFQRKQHLQLLRNNNKYKVRLSDRKEQEQTRKALQQQFLTFLHQHQIDTVFSMNR</sequence>
<accession>A0A5M6D4L7</accession>
<keyword evidence="2" id="KW-1185">Reference proteome</keyword>
<evidence type="ECO:0000313" key="2">
    <source>
        <dbReference type="Proteomes" id="UP000323426"/>
    </source>
</evidence>
<reference evidence="1 2" key="1">
    <citation type="submission" date="2019-09" db="EMBL/GenBank/DDBJ databases">
        <title>Genome sequence and assembly of Adhaeribacter sp.</title>
        <authorList>
            <person name="Chhetri G."/>
        </authorList>
    </citation>
    <scope>NUCLEOTIDE SEQUENCE [LARGE SCALE GENOMIC DNA]</scope>
    <source>
        <strain evidence="1 2">DK36</strain>
    </source>
</reference>
<dbReference type="RefSeq" id="WP_150090735.1">
    <property type="nucleotide sequence ID" value="NZ_VWSF01000017.1"/>
</dbReference>